<evidence type="ECO:0000256" key="3">
    <source>
        <dbReference type="ARBA" id="ARBA00022692"/>
    </source>
</evidence>
<comment type="subcellular location">
    <subcellularLocation>
        <location evidence="1">Membrane</location>
        <topology evidence="1">Multi-pass membrane protein</topology>
    </subcellularLocation>
</comment>
<evidence type="ECO:0000256" key="6">
    <source>
        <dbReference type="SAM" id="Phobius"/>
    </source>
</evidence>
<dbReference type="InterPro" id="IPR047623">
    <property type="entry name" value="SatP"/>
</dbReference>
<evidence type="ECO:0008006" key="9">
    <source>
        <dbReference type="Google" id="ProtNLM"/>
    </source>
</evidence>
<keyword evidence="8" id="KW-1185">Reference proteome</keyword>
<evidence type="ECO:0000256" key="1">
    <source>
        <dbReference type="ARBA" id="ARBA00004141"/>
    </source>
</evidence>
<evidence type="ECO:0000256" key="5">
    <source>
        <dbReference type="ARBA" id="ARBA00023136"/>
    </source>
</evidence>
<evidence type="ECO:0000256" key="4">
    <source>
        <dbReference type="ARBA" id="ARBA00022989"/>
    </source>
</evidence>
<feature type="transmembrane region" description="Helical" evidence="6">
    <location>
        <begin position="86"/>
        <end position="105"/>
    </location>
</feature>
<accession>A0ABR2YAZ3</accession>
<sequence length="276" mass="30736">MDGIHSMSDVESPVQHEIGPQWKVWHVGGDLDLNAADALYRQERYTATKIVANAPVANPAPLALFAFGFMTAMLQGATTTITDNQPTLDFTACFAIFFGGLMPFIAGMWEMWKNNSFAAVAFMSYGGFWFSWGLYMILKSANIWTGQSSNTPIPDYNLAKTEEMILSLWGIITFCFFIQTLRINRVLQVVFFSLMVLFFLSAGGIRSETCNKVAGWWGMWVALICFYAATAILTVDVWGHEYLPLWHVNTTPPAPNVQRSVASVASSADRNHADNK</sequence>
<feature type="transmembrane region" description="Helical" evidence="6">
    <location>
        <begin position="186"/>
        <end position="205"/>
    </location>
</feature>
<dbReference type="NCBIfam" id="NF038013">
    <property type="entry name" value="AceTr_1"/>
    <property type="match status" value="1"/>
</dbReference>
<comment type="similarity">
    <text evidence="2">Belongs to the acetate uptake transporter (AceTr) (TC 2.A.96) family.</text>
</comment>
<dbReference type="EMBL" id="JALJOT010000018">
    <property type="protein sequence ID" value="KAK9901301.1"/>
    <property type="molecule type" value="Genomic_DNA"/>
</dbReference>
<feature type="transmembrane region" description="Helical" evidence="6">
    <location>
        <begin position="50"/>
        <end position="74"/>
    </location>
</feature>
<feature type="transmembrane region" description="Helical" evidence="6">
    <location>
        <begin position="217"/>
        <end position="238"/>
    </location>
</feature>
<dbReference type="PANTHER" id="PTHR30178:SF3">
    <property type="entry name" value="SUCCINATE-ACETATE_PROTON SYMPORTER SATP"/>
    <property type="match status" value="1"/>
</dbReference>
<feature type="transmembrane region" description="Helical" evidence="6">
    <location>
        <begin position="117"/>
        <end position="138"/>
    </location>
</feature>
<evidence type="ECO:0000313" key="7">
    <source>
        <dbReference type="EMBL" id="KAK9901301.1"/>
    </source>
</evidence>
<feature type="transmembrane region" description="Helical" evidence="6">
    <location>
        <begin position="164"/>
        <end position="181"/>
    </location>
</feature>
<proteinExistence type="inferred from homology"/>
<name>A0ABR2YAZ3_9CHLO</name>
<organism evidence="7 8">
    <name type="scientific">Coccomyxa subellipsoidea</name>
    <dbReference type="NCBI Taxonomy" id="248742"/>
    <lineage>
        <taxon>Eukaryota</taxon>
        <taxon>Viridiplantae</taxon>
        <taxon>Chlorophyta</taxon>
        <taxon>core chlorophytes</taxon>
        <taxon>Trebouxiophyceae</taxon>
        <taxon>Trebouxiophyceae incertae sedis</taxon>
        <taxon>Coccomyxaceae</taxon>
        <taxon>Coccomyxa</taxon>
    </lineage>
</organism>
<reference evidence="7 8" key="1">
    <citation type="journal article" date="2024" name="Nat. Commun.">
        <title>Phylogenomics reveals the evolutionary origins of lichenization in chlorophyte algae.</title>
        <authorList>
            <person name="Puginier C."/>
            <person name="Libourel C."/>
            <person name="Otte J."/>
            <person name="Skaloud P."/>
            <person name="Haon M."/>
            <person name="Grisel S."/>
            <person name="Petersen M."/>
            <person name="Berrin J.G."/>
            <person name="Delaux P.M."/>
            <person name="Dal Grande F."/>
            <person name="Keller J."/>
        </authorList>
    </citation>
    <scope>NUCLEOTIDE SEQUENCE [LARGE SCALE GENOMIC DNA]</scope>
    <source>
        <strain evidence="7 8">SAG 216-7</strain>
    </source>
</reference>
<keyword evidence="5 6" id="KW-0472">Membrane</keyword>
<dbReference type="Pfam" id="PF01184">
    <property type="entry name" value="Gpr1_Fun34_YaaH"/>
    <property type="match status" value="1"/>
</dbReference>
<keyword evidence="4 6" id="KW-1133">Transmembrane helix</keyword>
<gene>
    <name evidence="7" type="ORF">WJX75_004985</name>
</gene>
<comment type="caution">
    <text evidence="7">The sequence shown here is derived from an EMBL/GenBank/DDBJ whole genome shotgun (WGS) entry which is preliminary data.</text>
</comment>
<dbReference type="Proteomes" id="UP001491310">
    <property type="component" value="Unassembled WGS sequence"/>
</dbReference>
<protein>
    <recommendedName>
        <fullName evidence="9">GPR1/FUN34/YaaH-class plasma membrane protein</fullName>
    </recommendedName>
</protein>
<evidence type="ECO:0000256" key="2">
    <source>
        <dbReference type="ARBA" id="ARBA00005587"/>
    </source>
</evidence>
<keyword evidence="3 6" id="KW-0812">Transmembrane</keyword>
<dbReference type="InterPro" id="IPR000791">
    <property type="entry name" value="Gpr1/Fun34/SatP-like"/>
</dbReference>
<evidence type="ECO:0000313" key="8">
    <source>
        <dbReference type="Proteomes" id="UP001491310"/>
    </source>
</evidence>
<dbReference type="PANTHER" id="PTHR30178">
    <property type="entry name" value="INNER MEMBRANE PROTEIN YAAH"/>
    <property type="match status" value="1"/>
</dbReference>